<dbReference type="KEGG" id="cdx:CDES_00840"/>
<sequence length="82" mass="8381">MKSLLVSAFVLLGTAACAAPEVAGAYVELSADGSLAGSDVGTTEMYYADVDDWLGHLHGATTAPTTLTVFDKSGTEIGTLTR</sequence>
<feature type="chain" id="PRO_5005803138" description="Secreted protein" evidence="1">
    <location>
        <begin position="19"/>
        <end position="82"/>
    </location>
</feature>
<evidence type="ECO:0000313" key="3">
    <source>
        <dbReference type="Proteomes" id="UP000068067"/>
    </source>
</evidence>
<dbReference type="PROSITE" id="PS51257">
    <property type="entry name" value="PROKAR_LIPOPROTEIN"/>
    <property type="match status" value="1"/>
</dbReference>
<keyword evidence="1" id="KW-0732">Signal</keyword>
<dbReference type="RefSeq" id="WP_053543841.1">
    <property type="nucleotide sequence ID" value="NZ_CP009220.1"/>
</dbReference>
<evidence type="ECO:0000313" key="2">
    <source>
        <dbReference type="EMBL" id="ALC04648.1"/>
    </source>
</evidence>
<evidence type="ECO:0000256" key="1">
    <source>
        <dbReference type="SAM" id="SignalP"/>
    </source>
</evidence>
<protein>
    <recommendedName>
        <fullName evidence="4">Secreted protein</fullName>
    </recommendedName>
</protein>
<organism evidence="2 3">
    <name type="scientific">Corynebacterium deserti GIMN1.010</name>
    <dbReference type="NCBI Taxonomy" id="931089"/>
    <lineage>
        <taxon>Bacteria</taxon>
        <taxon>Bacillati</taxon>
        <taxon>Actinomycetota</taxon>
        <taxon>Actinomycetes</taxon>
        <taxon>Mycobacteriales</taxon>
        <taxon>Corynebacteriaceae</taxon>
        <taxon>Corynebacterium</taxon>
    </lineage>
</organism>
<gene>
    <name evidence="2" type="ORF">CDES_00840</name>
</gene>
<proteinExistence type="predicted"/>
<dbReference type="AlphaFoldDB" id="A0A0M5ILH6"/>
<name>A0A0M5ILH6_9CORY</name>
<dbReference type="OrthoDB" id="4990393at2"/>
<accession>A0A0M5ILH6</accession>
<feature type="signal peptide" evidence="1">
    <location>
        <begin position="1"/>
        <end position="18"/>
    </location>
</feature>
<reference evidence="2 3" key="1">
    <citation type="submission" date="2014-08" db="EMBL/GenBank/DDBJ databases">
        <title>Complete genome sequence of Corynebacterium deserti GIMN1.010 (=DSM 45689), isolated from desert sand in western China.</title>
        <authorList>
            <person name="Ruckert C."/>
            <person name="Albersmeier A."/>
            <person name="Kalinowski J."/>
        </authorList>
    </citation>
    <scope>NUCLEOTIDE SEQUENCE [LARGE SCALE GENOMIC DNA]</scope>
    <source>
        <strain evidence="2 3">GIMN1.010</strain>
    </source>
</reference>
<dbReference type="EMBL" id="CP009220">
    <property type="protein sequence ID" value="ALC04648.1"/>
    <property type="molecule type" value="Genomic_DNA"/>
</dbReference>
<keyword evidence="3" id="KW-1185">Reference proteome</keyword>
<dbReference type="PATRIC" id="fig|931089.4.peg.173"/>
<evidence type="ECO:0008006" key="4">
    <source>
        <dbReference type="Google" id="ProtNLM"/>
    </source>
</evidence>
<dbReference type="Proteomes" id="UP000068067">
    <property type="component" value="Chromosome"/>
</dbReference>